<dbReference type="InterPro" id="IPR029063">
    <property type="entry name" value="SAM-dependent_MTases_sf"/>
</dbReference>
<proteinExistence type="predicted"/>
<feature type="chain" id="PRO_5015989702" evidence="1">
    <location>
        <begin position="21"/>
        <end position="249"/>
    </location>
</feature>
<gene>
    <name evidence="2" type="ORF">DI623_08425</name>
</gene>
<name>A0A2W5A9Q6_9SPHN</name>
<dbReference type="GO" id="GO:0008168">
    <property type="term" value="F:methyltransferase activity"/>
    <property type="evidence" value="ECO:0007669"/>
    <property type="project" value="UniProtKB-KW"/>
</dbReference>
<dbReference type="InterPro" id="IPR016980">
    <property type="entry name" value="S-AdoMet-dep_MeTrfase_Alr7345"/>
</dbReference>
<feature type="signal peptide" evidence="1">
    <location>
        <begin position="1"/>
        <end position="20"/>
    </location>
</feature>
<dbReference type="GO" id="GO:0032259">
    <property type="term" value="P:methylation"/>
    <property type="evidence" value="ECO:0007669"/>
    <property type="project" value="UniProtKB-KW"/>
</dbReference>
<reference evidence="2 3" key="1">
    <citation type="submission" date="2017-08" db="EMBL/GenBank/DDBJ databases">
        <title>Infants hospitalized years apart are colonized by the same room-sourced microbial strains.</title>
        <authorList>
            <person name="Brooks B."/>
            <person name="Olm M.R."/>
            <person name="Firek B.A."/>
            <person name="Baker R."/>
            <person name="Thomas B.C."/>
            <person name="Morowitz M.J."/>
            <person name="Banfield J.F."/>
        </authorList>
    </citation>
    <scope>NUCLEOTIDE SEQUENCE [LARGE SCALE GENOMIC DNA]</scope>
    <source>
        <strain evidence="2">S2_018_000_R2_101</strain>
    </source>
</reference>
<accession>A0A2W5A9Q6</accession>
<evidence type="ECO:0000313" key="3">
    <source>
        <dbReference type="Proteomes" id="UP000249066"/>
    </source>
</evidence>
<sequence>MRMLFAAALAASALATPALAKPADYAAAVTTPGRAAEDLALDTGRKPADVLDFLGLKKGMTALDAMAGEGYYSEIMARFVGARGKVIAWVPRQFIDDKTRARLDAIQSRTGNVAIDDQPFESFAARPNSLDFVLYHLAYHDLYWSSEKYKIPQIDPADSLKTLFAAVKPGGIVGVVDHVGPAGDTRAVVDKLHRIDPEVVKADFRRAGFELVGESPLLRVGGDDHSKLVFDPAVRGKTDRFILKFRKPG</sequence>
<dbReference type="SUPFAM" id="SSF53335">
    <property type="entry name" value="S-adenosyl-L-methionine-dependent methyltransferases"/>
    <property type="match status" value="1"/>
</dbReference>
<organism evidence="2 3">
    <name type="scientific">Sphingomonas sanxanigenens</name>
    <dbReference type="NCBI Taxonomy" id="397260"/>
    <lineage>
        <taxon>Bacteria</taxon>
        <taxon>Pseudomonadati</taxon>
        <taxon>Pseudomonadota</taxon>
        <taxon>Alphaproteobacteria</taxon>
        <taxon>Sphingomonadales</taxon>
        <taxon>Sphingomonadaceae</taxon>
        <taxon>Sphingomonas</taxon>
    </lineage>
</organism>
<keyword evidence="1" id="KW-0732">Signal</keyword>
<evidence type="ECO:0000313" key="2">
    <source>
        <dbReference type="EMBL" id="PZO89972.1"/>
    </source>
</evidence>
<dbReference type="Proteomes" id="UP000249066">
    <property type="component" value="Unassembled WGS sequence"/>
</dbReference>
<evidence type="ECO:0000256" key="1">
    <source>
        <dbReference type="SAM" id="SignalP"/>
    </source>
</evidence>
<dbReference type="AlphaFoldDB" id="A0A2W5A9Q6"/>
<dbReference type="Pfam" id="PF01135">
    <property type="entry name" value="PCMT"/>
    <property type="match status" value="1"/>
</dbReference>
<keyword evidence="2" id="KW-0808">Transferase</keyword>
<protein>
    <submittedName>
        <fullName evidence="2">Methyltransferase</fullName>
    </submittedName>
</protein>
<dbReference type="PIRSF" id="PIRSF031679">
    <property type="entry name" value="Mtase_Alr7345_prd"/>
    <property type="match status" value="1"/>
</dbReference>
<dbReference type="EMBL" id="QFNN01000040">
    <property type="protein sequence ID" value="PZO89972.1"/>
    <property type="molecule type" value="Genomic_DNA"/>
</dbReference>
<keyword evidence="2" id="KW-0489">Methyltransferase</keyword>
<dbReference type="Gene3D" id="3.40.50.150">
    <property type="entry name" value="Vaccinia Virus protein VP39"/>
    <property type="match status" value="1"/>
</dbReference>
<comment type="caution">
    <text evidence="2">The sequence shown here is derived from an EMBL/GenBank/DDBJ whole genome shotgun (WGS) entry which is preliminary data.</text>
</comment>